<evidence type="ECO:0000256" key="3">
    <source>
        <dbReference type="ARBA" id="ARBA00011019"/>
    </source>
</evidence>
<dbReference type="GO" id="GO:0008160">
    <property type="term" value="F:protein tyrosine phosphatase activator activity"/>
    <property type="evidence" value="ECO:0007669"/>
    <property type="project" value="TreeGrafter"/>
</dbReference>
<dbReference type="FunCoup" id="G4TRA6">
    <property type="interactions" value="197"/>
</dbReference>
<dbReference type="PANTHER" id="PTHR10012">
    <property type="entry name" value="SERINE/THREONINE-PROTEIN PHOSPHATASE 2A REGULATORY SUBUNIT B"/>
    <property type="match status" value="1"/>
</dbReference>
<protein>
    <recommendedName>
        <fullName evidence="7">Serine/threonine-protein phosphatase 2A activator</fullName>
        <ecNumber evidence="7">5.2.1.8</ecNumber>
    </recommendedName>
    <alternativeName>
        <fullName evidence="7">Phosphotyrosyl phosphatase activator</fullName>
    </alternativeName>
</protein>
<dbReference type="PANTHER" id="PTHR10012:SF0">
    <property type="entry name" value="SERINE_THREONINE-PROTEIN PHOSPHATASE 2A ACTIVATOR"/>
    <property type="match status" value="1"/>
</dbReference>
<dbReference type="Gene3D" id="1.20.120.1150">
    <property type="match status" value="1"/>
</dbReference>
<evidence type="ECO:0000256" key="5">
    <source>
        <dbReference type="ARBA" id="ARBA00023110"/>
    </source>
</evidence>
<evidence type="ECO:0000256" key="7">
    <source>
        <dbReference type="RuleBase" id="RU361210"/>
    </source>
</evidence>
<proteinExistence type="inferred from homology"/>
<evidence type="ECO:0000256" key="1">
    <source>
        <dbReference type="ARBA" id="ARBA00000971"/>
    </source>
</evidence>
<comment type="catalytic activity">
    <reaction evidence="1 7">
        <text>[protein]-peptidylproline (omega=180) = [protein]-peptidylproline (omega=0)</text>
        <dbReference type="Rhea" id="RHEA:16237"/>
        <dbReference type="Rhea" id="RHEA-COMP:10747"/>
        <dbReference type="Rhea" id="RHEA-COMP:10748"/>
        <dbReference type="ChEBI" id="CHEBI:83833"/>
        <dbReference type="ChEBI" id="CHEBI:83834"/>
        <dbReference type="EC" id="5.2.1.8"/>
    </reaction>
</comment>
<dbReference type="GO" id="GO:0005634">
    <property type="term" value="C:nucleus"/>
    <property type="evidence" value="ECO:0007669"/>
    <property type="project" value="TreeGrafter"/>
</dbReference>
<comment type="subcellular location">
    <subcellularLocation>
        <location evidence="2 7">Cytoplasm</location>
    </subcellularLocation>
</comment>
<evidence type="ECO:0000256" key="6">
    <source>
        <dbReference type="ARBA" id="ARBA00023235"/>
    </source>
</evidence>
<dbReference type="STRING" id="1109443.G4TRA6"/>
<comment type="caution">
    <text evidence="8">The sequence shown here is derived from an EMBL/GenBank/DDBJ whole genome shotgun (WGS) entry which is preliminary data.</text>
</comment>
<keyword evidence="9" id="KW-1185">Reference proteome</keyword>
<evidence type="ECO:0000313" key="8">
    <source>
        <dbReference type="EMBL" id="CCA73849.1"/>
    </source>
</evidence>
<dbReference type="EMBL" id="CAFZ01000257">
    <property type="protein sequence ID" value="CCA73849.1"/>
    <property type="molecule type" value="Genomic_DNA"/>
</dbReference>
<dbReference type="GO" id="GO:0000159">
    <property type="term" value="C:protein phosphatase type 2A complex"/>
    <property type="evidence" value="ECO:0007669"/>
    <property type="project" value="TreeGrafter"/>
</dbReference>
<keyword evidence="5 7" id="KW-0697">Rotamase</keyword>
<accession>G4TRA6</accession>
<dbReference type="GO" id="GO:0005737">
    <property type="term" value="C:cytoplasm"/>
    <property type="evidence" value="ECO:0007669"/>
    <property type="project" value="UniProtKB-SubCell"/>
</dbReference>
<dbReference type="OrthoDB" id="16120at2759"/>
<dbReference type="AlphaFoldDB" id="G4TRA6"/>
<dbReference type="InParanoid" id="G4TRA6"/>
<evidence type="ECO:0000256" key="4">
    <source>
        <dbReference type="ARBA" id="ARBA00022490"/>
    </source>
</evidence>
<dbReference type="EC" id="5.2.1.8" evidence="7"/>
<organism evidence="8 9">
    <name type="scientific">Serendipita indica (strain DSM 11827)</name>
    <name type="common">Root endophyte fungus</name>
    <name type="synonym">Piriformospora indica</name>
    <dbReference type="NCBI Taxonomy" id="1109443"/>
    <lineage>
        <taxon>Eukaryota</taxon>
        <taxon>Fungi</taxon>
        <taxon>Dikarya</taxon>
        <taxon>Basidiomycota</taxon>
        <taxon>Agaricomycotina</taxon>
        <taxon>Agaricomycetes</taxon>
        <taxon>Sebacinales</taxon>
        <taxon>Serendipitaceae</taxon>
        <taxon>Serendipita</taxon>
    </lineage>
</organism>
<dbReference type="PIRSF" id="PIRSF016325">
    <property type="entry name" value="Phstyr_phstse_ac"/>
    <property type="match status" value="1"/>
</dbReference>
<dbReference type="Proteomes" id="UP000007148">
    <property type="component" value="Unassembled WGS sequence"/>
</dbReference>
<comment type="similarity">
    <text evidence="3 7">Belongs to the PTPA-type PPIase family.</text>
</comment>
<dbReference type="InterPro" id="IPR037218">
    <property type="entry name" value="PTPA_sf"/>
</dbReference>
<dbReference type="InterPro" id="IPR004327">
    <property type="entry name" value="Phstyr_phstse_ac"/>
</dbReference>
<dbReference type="CDD" id="cd04087">
    <property type="entry name" value="PTPA"/>
    <property type="match status" value="1"/>
</dbReference>
<evidence type="ECO:0000313" key="9">
    <source>
        <dbReference type="Proteomes" id="UP000007148"/>
    </source>
</evidence>
<name>G4TRA6_SERID</name>
<reference evidence="8 9" key="1">
    <citation type="journal article" date="2011" name="PLoS Pathog.">
        <title>Endophytic Life Strategies Decoded by Genome and Transcriptome Analyses of the Mutualistic Root Symbiont Piriformospora indica.</title>
        <authorList>
            <person name="Zuccaro A."/>
            <person name="Lahrmann U."/>
            <person name="Guldener U."/>
            <person name="Langen G."/>
            <person name="Pfiffi S."/>
            <person name="Biedenkopf D."/>
            <person name="Wong P."/>
            <person name="Samans B."/>
            <person name="Grimm C."/>
            <person name="Basiewicz M."/>
            <person name="Murat C."/>
            <person name="Martin F."/>
            <person name="Kogel K.H."/>
        </authorList>
    </citation>
    <scope>NUCLEOTIDE SEQUENCE [LARGE SCALE GENOMIC DNA]</scope>
    <source>
        <strain evidence="8 9">DSM 11827</strain>
    </source>
</reference>
<dbReference type="HOGENOM" id="CLU_030733_1_0_1"/>
<keyword evidence="6 7" id="KW-0413">Isomerase</keyword>
<comment type="function">
    <text evidence="7">PPIases accelerate the folding of proteins. It catalyzes the cis-trans isomerization of proline imidic peptide bonds in oligopeptides.</text>
</comment>
<gene>
    <name evidence="8" type="ORF">PIIN_07803</name>
</gene>
<dbReference type="GO" id="GO:0003755">
    <property type="term" value="F:peptidyl-prolyl cis-trans isomerase activity"/>
    <property type="evidence" value="ECO:0007669"/>
    <property type="project" value="UniProtKB-KW"/>
</dbReference>
<sequence>MSSALTEIPELRKVSLTRPIAPPSHRIRQDRDIDAWKKTTGYKDYCLWVVRLNSSVIGQDIPTVAGTPRSQAVNKVVELLDELKKWVDEIPPYGDKQRFGNLAFRDWGKRLQNNAAQLLHKTLPQEYHPAIPLLMPYFMSSFGDFTRLDYGSGHELSFAVFLMGLTLVRFFKPTPDEERHLVVTVFGKYLEVTWYLQDVYRLEPAGSHGVWGLDDYHFLGFLWGSAQLRGQSSIAPSSVLNPPLSPTNLYNMQVSRIYQLKIGPFFEHSAQLHAIATGVPNWDKVNAGMLKMYEAEVLNKRVVVQHLPLGGLLAWD</sequence>
<dbReference type="eggNOG" id="KOG2867">
    <property type="taxonomic scope" value="Eukaryota"/>
</dbReference>
<dbReference type="SUPFAM" id="SSF140984">
    <property type="entry name" value="PTPA-like"/>
    <property type="match status" value="1"/>
</dbReference>
<evidence type="ECO:0000256" key="2">
    <source>
        <dbReference type="ARBA" id="ARBA00004496"/>
    </source>
</evidence>
<dbReference type="Pfam" id="PF03095">
    <property type="entry name" value="PTPA"/>
    <property type="match status" value="1"/>
</dbReference>
<dbReference type="OMA" id="IHESQDV"/>
<dbReference type="GO" id="GO:0007052">
    <property type="term" value="P:mitotic spindle organization"/>
    <property type="evidence" value="ECO:0007669"/>
    <property type="project" value="TreeGrafter"/>
</dbReference>
<keyword evidence="4 7" id="KW-0963">Cytoplasm</keyword>
<dbReference type="InterPro" id="IPR043170">
    <property type="entry name" value="PTPA_C_lid"/>
</dbReference>